<dbReference type="SUPFAM" id="SSF52151">
    <property type="entry name" value="FabD/lysophospholipase-like"/>
    <property type="match status" value="3"/>
</dbReference>
<comment type="catalytic activity">
    <reaction evidence="21">
        <text>(3R)-hydroxybutanoyl-[ACP] = (2E)-butenoyl-[ACP] + H2O</text>
        <dbReference type="Rhea" id="RHEA:41808"/>
        <dbReference type="Rhea" id="RHEA-COMP:9626"/>
        <dbReference type="Rhea" id="RHEA-COMP:9627"/>
        <dbReference type="ChEBI" id="CHEBI:15377"/>
        <dbReference type="ChEBI" id="CHEBI:78451"/>
        <dbReference type="ChEBI" id="CHEBI:78453"/>
    </reaction>
    <physiologicalReaction direction="left-to-right" evidence="21">
        <dbReference type="Rhea" id="RHEA:41809"/>
    </physiologicalReaction>
</comment>
<comment type="catalytic activity">
    <reaction evidence="13">
        <text>(3R)-hydroxyoctanoyl-[ACP] = (2E)-octenoyl-[ACP] + H2O</text>
        <dbReference type="Rhea" id="RHEA:41844"/>
        <dbReference type="Rhea" id="RHEA-COMP:9634"/>
        <dbReference type="Rhea" id="RHEA-COMP:9635"/>
        <dbReference type="ChEBI" id="CHEBI:15377"/>
        <dbReference type="ChEBI" id="CHEBI:78461"/>
        <dbReference type="ChEBI" id="CHEBI:78462"/>
    </reaction>
    <physiologicalReaction direction="left-to-right" evidence="13">
        <dbReference type="Rhea" id="RHEA:41845"/>
    </physiologicalReaction>
</comment>
<evidence type="ECO:0000256" key="14">
    <source>
        <dbReference type="ARBA" id="ARBA00023351"/>
    </source>
</evidence>
<comment type="catalytic activity">
    <reaction evidence="41">
        <text>holo-[ACP] + acetyl-CoA = acetyl-[ACP] + CoA</text>
        <dbReference type="Rhea" id="RHEA:41788"/>
        <dbReference type="Rhea" id="RHEA-COMP:9621"/>
        <dbReference type="Rhea" id="RHEA-COMP:9685"/>
        <dbReference type="ChEBI" id="CHEBI:57287"/>
        <dbReference type="ChEBI" id="CHEBI:57288"/>
        <dbReference type="ChEBI" id="CHEBI:64479"/>
        <dbReference type="ChEBI" id="CHEBI:78446"/>
        <dbReference type="EC" id="2.3.1.38"/>
    </reaction>
    <physiologicalReaction direction="left-to-right" evidence="41">
        <dbReference type="Rhea" id="RHEA:41789"/>
    </physiologicalReaction>
</comment>
<dbReference type="SUPFAM" id="SSF53474">
    <property type="entry name" value="alpha/beta-Hydrolases"/>
    <property type="match status" value="1"/>
</dbReference>
<feature type="active site" description="Proton acceptor; for dehydratase activity" evidence="53">
    <location>
        <position position="898"/>
    </location>
</feature>
<dbReference type="Gene3D" id="1.10.1200.10">
    <property type="entry name" value="ACP-like"/>
    <property type="match status" value="3"/>
</dbReference>
<dbReference type="Pfam" id="PF08240">
    <property type="entry name" value="ADH_N"/>
    <property type="match status" value="1"/>
</dbReference>
<comment type="pathway">
    <text evidence="2">Antibiotic biosynthesis.</text>
</comment>
<dbReference type="InterPro" id="IPR029058">
    <property type="entry name" value="AB_hydrolase_fold"/>
</dbReference>
<feature type="region of interest" description="C-terminal hotdog fold" evidence="53">
    <location>
        <begin position="984"/>
        <end position="1122"/>
    </location>
</feature>
<feature type="domain" description="Carrier" evidence="54">
    <location>
        <begin position="3170"/>
        <end position="3245"/>
    </location>
</feature>
<evidence type="ECO:0000256" key="45">
    <source>
        <dbReference type="ARBA" id="ARBA00049109"/>
    </source>
</evidence>
<keyword evidence="10" id="KW-0456">Lyase</keyword>
<dbReference type="InterPro" id="IPR016039">
    <property type="entry name" value="Thiolase-like"/>
</dbReference>
<evidence type="ECO:0000256" key="28">
    <source>
        <dbReference type="ARBA" id="ARBA00047500"/>
    </source>
</evidence>
<comment type="catalytic activity">
    <reaction evidence="48">
        <text>3-oxohexadecanoyl-[ACP] + NADPH + H(+) = (3R)-hydroxyhexadecanoyl-[ACP] + NADP(+)</text>
        <dbReference type="Rhea" id="RHEA:41904"/>
        <dbReference type="Rhea" id="RHEA-COMP:9649"/>
        <dbReference type="Rhea" id="RHEA-COMP:9650"/>
        <dbReference type="ChEBI" id="CHEBI:15378"/>
        <dbReference type="ChEBI" id="CHEBI:57783"/>
        <dbReference type="ChEBI" id="CHEBI:58349"/>
        <dbReference type="ChEBI" id="CHEBI:78478"/>
        <dbReference type="ChEBI" id="CHEBI:78480"/>
    </reaction>
    <physiologicalReaction direction="left-to-right" evidence="48">
        <dbReference type="Rhea" id="RHEA:41905"/>
    </physiologicalReaction>
</comment>
<feature type="region of interest" description="N-terminal hotdog fold" evidence="53">
    <location>
        <begin position="868"/>
        <end position="973"/>
    </location>
</feature>
<evidence type="ECO:0000256" key="36">
    <source>
        <dbReference type="ARBA" id="ARBA00048289"/>
    </source>
</evidence>
<keyword evidence="58" id="KW-1185">Reference proteome</keyword>
<dbReference type="SMART" id="SM01294">
    <property type="entry name" value="PKS_PP_betabranch"/>
    <property type="match status" value="3"/>
</dbReference>
<comment type="catalytic activity">
    <reaction evidence="44">
        <text>(2E)-octadecenoyl-[ACP] + NADPH + H(+) = octadecanoyl-[ACP] + NADP(+)</text>
        <dbReference type="Rhea" id="RHEA:41928"/>
        <dbReference type="Rhea" id="RHEA-COMP:9655"/>
        <dbReference type="Rhea" id="RHEA-COMP:9656"/>
        <dbReference type="ChEBI" id="CHEBI:15378"/>
        <dbReference type="ChEBI" id="CHEBI:57783"/>
        <dbReference type="ChEBI" id="CHEBI:58349"/>
        <dbReference type="ChEBI" id="CHEBI:78489"/>
        <dbReference type="ChEBI" id="CHEBI:78495"/>
    </reaction>
    <physiologicalReaction direction="left-to-right" evidence="44">
        <dbReference type="Rhea" id="RHEA:41929"/>
    </physiologicalReaction>
</comment>
<dbReference type="Gene3D" id="3.90.180.10">
    <property type="entry name" value="Medium-chain alcohol dehydrogenases, catalytic domain"/>
    <property type="match status" value="1"/>
</dbReference>
<evidence type="ECO:0000256" key="25">
    <source>
        <dbReference type="ARBA" id="ARBA00047400"/>
    </source>
</evidence>
<evidence type="ECO:0000256" key="35">
    <source>
        <dbReference type="ARBA" id="ARBA00048281"/>
    </source>
</evidence>
<dbReference type="InterPro" id="IPR032821">
    <property type="entry name" value="PKS_assoc"/>
</dbReference>
<dbReference type="SMART" id="SM00826">
    <property type="entry name" value="PKS_DH"/>
    <property type="match status" value="2"/>
</dbReference>
<keyword evidence="11" id="KW-0511">Multifunctional enzyme</keyword>
<dbReference type="PROSITE" id="PS52019">
    <property type="entry name" value="PKS_MFAS_DH"/>
    <property type="match status" value="2"/>
</dbReference>
<comment type="catalytic activity">
    <reaction evidence="38">
        <text>a fatty acyl-[ACP] + malonyl-[ACP] + H(+) = a 3-oxoacyl-[ACP] + holo-[ACP] + CO2</text>
        <dbReference type="Rhea" id="RHEA:22836"/>
        <dbReference type="Rhea" id="RHEA-COMP:9623"/>
        <dbReference type="Rhea" id="RHEA-COMP:9685"/>
        <dbReference type="Rhea" id="RHEA-COMP:9916"/>
        <dbReference type="Rhea" id="RHEA-COMP:14125"/>
        <dbReference type="ChEBI" id="CHEBI:15378"/>
        <dbReference type="ChEBI" id="CHEBI:16526"/>
        <dbReference type="ChEBI" id="CHEBI:64479"/>
        <dbReference type="ChEBI" id="CHEBI:78449"/>
        <dbReference type="ChEBI" id="CHEBI:78776"/>
        <dbReference type="ChEBI" id="CHEBI:138651"/>
        <dbReference type="EC" id="2.3.1.41"/>
    </reaction>
    <physiologicalReaction direction="left-to-right" evidence="38">
        <dbReference type="Rhea" id="RHEA:22837"/>
    </physiologicalReaction>
</comment>
<dbReference type="InterPro" id="IPR020807">
    <property type="entry name" value="PKS_DH"/>
</dbReference>
<name>A0ABP7T8T1_9PSEU</name>
<comment type="catalytic activity">
    <reaction evidence="24">
        <text>hexanoyl-[ACP] + malonyl-[ACP] + H(+) = 3-oxooctanoyl-[ACP] + holo-[ACP] + CO2</text>
        <dbReference type="Rhea" id="RHEA:41836"/>
        <dbReference type="Rhea" id="RHEA-COMP:9623"/>
        <dbReference type="Rhea" id="RHEA-COMP:9632"/>
        <dbReference type="Rhea" id="RHEA-COMP:9633"/>
        <dbReference type="Rhea" id="RHEA-COMP:9685"/>
        <dbReference type="ChEBI" id="CHEBI:15378"/>
        <dbReference type="ChEBI" id="CHEBI:16526"/>
        <dbReference type="ChEBI" id="CHEBI:64479"/>
        <dbReference type="ChEBI" id="CHEBI:78449"/>
        <dbReference type="ChEBI" id="CHEBI:78459"/>
        <dbReference type="ChEBI" id="CHEBI:78460"/>
    </reaction>
    <physiologicalReaction direction="left-to-right" evidence="24">
        <dbReference type="Rhea" id="RHEA:41837"/>
    </physiologicalReaction>
</comment>
<dbReference type="InterPro" id="IPR006162">
    <property type="entry name" value="Ppantetheine_attach_site"/>
</dbReference>
<dbReference type="InterPro" id="IPR020806">
    <property type="entry name" value="PKS_PP-bd"/>
</dbReference>
<dbReference type="InterPro" id="IPR049900">
    <property type="entry name" value="PKS_mFAS_DH"/>
</dbReference>
<dbReference type="InterPro" id="IPR002364">
    <property type="entry name" value="Quin_OxRdtase/zeta-crystal_CS"/>
</dbReference>
<feature type="region of interest" description="C-terminal hotdog fold" evidence="53">
    <location>
        <begin position="4165"/>
        <end position="4295"/>
    </location>
</feature>
<dbReference type="InterPro" id="IPR041618">
    <property type="entry name" value="PKS_DE"/>
</dbReference>
<dbReference type="InterPro" id="IPR016036">
    <property type="entry name" value="Malonyl_transacylase_ACP-bd"/>
</dbReference>
<evidence type="ECO:0000256" key="24">
    <source>
        <dbReference type="ARBA" id="ARBA00047394"/>
    </source>
</evidence>
<evidence type="ECO:0000256" key="18">
    <source>
        <dbReference type="ARBA" id="ARBA00023398"/>
    </source>
</evidence>
<dbReference type="InterPro" id="IPR049552">
    <property type="entry name" value="PKS_DH_N"/>
</dbReference>
<dbReference type="InterPro" id="IPR013154">
    <property type="entry name" value="ADH-like_N"/>
</dbReference>
<comment type="catalytic activity">
    <reaction evidence="20">
        <text>(3R)-hydroxyhexadecanoyl-[ACP] = (2E)-hexadecenoyl-[ACP] + H2O</text>
        <dbReference type="Rhea" id="RHEA:41908"/>
        <dbReference type="Rhea" id="RHEA-COMP:9650"/>
        <dbReference type="Rhea" id="RHEA-COMP:9651"/>
        <dbReference type="ChEBI" id="CHEBI:15377"/>
        <dbReference type="ChEBI" id="CHEBI:78480"/>
        <dbReference type="ChEBI" id="CHEBI:78481"/>
    </reaction>
    <physiologicalReaction direction="left-to-right" evidence="20">
        <dbReference type="Rhea" id="RHEA:41909"/>
    </physiologicalReaction>
</comment>
<comment type="catalytic activity">
    <reaction evidence="43">
        <text>3-oxotetradecanoyl-[ACP] + NADPH + H(+) = (3R)-hydroxytetradecanoyl-[ACP] + NADP(+)</text>
        <dbReference type="Rhea" id="RHEA:41888"/>
        <dbReference type="Rhea" id="RHEA-COMP:9645"/>
        <dbReference type="Rhea" id="RHEA-COMP:9646"/>
        <dbReference type="ChEBI" id="CHEBI:15378"/>
        <dbReference type="ChEBI" id="CHEBI:57783"/>
        <dbReference type="ChEBI" id="CHEBI:58349"/>
        <dbReference type="ChEBI" id="CHEBI:78473"/>
        <dbReference type="ChEBI" id="CHEBI:78474"/>
    </reaction>
    <physiologicalReaction direction="left-to-right" evidence="43">
        <dbReference type="Rhea" id="RHEA:41889"/>
    </physiologicalReaction>
</comment>
<evidence type="ECO:0000256" key="13">
    <source>
        <dbReference type="ARBA" id="ARBA00023332"/>
    </source>
</evidence>
<dbReference type="InterPro" id="IPR020802">
    <property type="entry name" value="TesA-like"/>
</dbReference>
<dbReference type="PROSITE" id="PS52004">
    <property type="entry name" value="KS3_2"/>
    <property type="match status" value="3"/>
</dbReference>
<feature type="region of interest" description="N-terminal hotdog fold" evidence="53">
    <location>
        <begin position="4043"/>
        <end position="4153"/>
    </location>
</feature>
<dbReference type="InterPro" id="IPR055123">
    <property type="entry name" value="SpnB-like_Rossmann"/>
</dbReference>
<evidence type="ECO:0000313" key="57">
    <source>
        <dbReference type="EMBL" id="GAA4022630.1"/>
    </source>
</evidence>
<dbReference type="InterPro" id="IPR018201">
    <property type="entry name" value="Ketoacyl_synth_AS"/>
</dbReference>
<dbReference type="InterPro" id="IPR013968">
    <property type="entry name" value="PKS_KR"/>
</dbReference>
<evidence type="ECO:0000259" key="54">
    <source>
        <dbReference type="PROSITE" id="PS50075"/>
    </source>
</evidence>
<dbReference type="Gene3D" id="3.40.47.10">
    <property type="match status" value="3"/>
</dbReference>
<comment type="catalytic activity">
    <reaction evidence="39">
        <text>3-oxohexanoyl-[ACP] + NADPH + H(+) = (3R)-hydroxyhexanoyl-[ACP] + NADP(+)</text>
        <dbReference type="Rhea" id="RHEA:41824"/>
        <dbReference type="Rhea" id="RHEA-COMP:9629"/>
        <dbReference type="Rhea" id="RHEA-COMP:9630"/>
        <dbReference type="ChEBI" id="CHEBI:15378"/>
        <dbReference type="ChEBI" id="CHEBI:57783"/>
        <dbReference type="ChEBI" id="CHEBI:58349"/>
        <dbReference type="ChEBI" id="CHEBI:78456"/>
        <dbReference type="ChEBI" id="CHEBI:78457"/>
    </reaction>
    <physiologicalReaction direction="left-to-right" evidence="39">
        <dbReference type="Rhea" id="RHEA:41825"/>
    </physiologicalReaction>
</comment>
<comment type="catalytic activity">
    <reaction evidence="49">
        <text>3-oxooctanoyl-[ACP] + NADPH + H(+) = (3R)-hydroxyoctanoyl-[ACP] + NADP(+)</text>
        <dbReference type="Rhea" id="RHEA:41840"/>
        <dbReference type="Rhea" id="RHEA-COMP:9633"/>
        <dbReference type="Rhea" id="RHEA-COMP:9634"/>
        <dbReference type="ChEBI" id="CHEBI:15378"/>
        <dbReference type="ChEBI" id="CHEBI:57783"/>
        <dbReference type="ChEBI" id="CHEBI:58349"/>
        <dbReference type="ChEBI" id="CHEBI:78460"/>
        <dbReference type="ChEBI" id="CHEBI:78461"/>
    </reaction>
    <physiologicalReaction direction="left-to-right" evidence="49">
        <dbReference type="Rhea" id="RHEA:41841"/>
    </physiologicalReaction>
</comment>
<comment type="catalytic activity">
    <reaction evidence="26">
        <text>3-oxodecanoyl-[ACP] + NADPH + H(+) = (3R)-hydroxydecanoyl-[ACP] + NADP(+)</text>
        <dbReference type="Rhea" id="RHEA:41856"/>
        <dbReference type="Rhea" id="RHEA-COMP:9637"/>
        <dbReference type="Rhea" id="RHEA-COMP:9638"/>
        <dbReference type="ChEBI" id="CHEBI:15378"/>
        <dbReference type="ChEBI" id="CHEBI:57783"/>
        <dbReference type="ChEBI" id="CHEBI:58349"/>
        <dbReference type="ChEBI" id="CHEBI:78464"/>
        <dbReference type="ChEBI" id="CHEBI:78466"/>
    </reaction>
    <physiologicalReaction direction="left-to-right" evidence="26">
        <dbReference type="Rhea" id="RHEA:41857"/>
    </physiologicalReaction>
</comment>
<dbReference type="SMART" id="SM00827">
    <property type="entry name" value="PKS_AT"/>
    <property type="match status" value="3"/>
</dbReference>
<evidence type="ECO:0000256" key="42">
    <source>
        <dbReference type="ARBA" id="ARBA00048704"/>
    </source>
</evidence>
<dbReference type="InterPro" id="IPR009081">
    <property type="entry name" value="PP-bd_ACP"/>
</dbReference>
<evidence type="ECO:0000256" key="5">
    <source>
        <dbReference type="ARBA" id="ARBA00022553"/>
    </source>
</evidence>
<comment type="catalytic activity">
    <reaction evidence="46">
        <text>(2E)-tetradecenoyl-[ACP] + NADPH + H(+) = tetradecanoyl-[ACP] + NADP(+)</text>
        <dbReference type="Rhea" id="RHEA:41896"/>
        <dbReference type="Rhea" id="RHEA-COMP:9647"/>
        <dbReference type="Rhea" id="RHEA-COMP:9648"/>
        <dbReference type="ChEBI" id="CHEBI:15378"/>
        <dbReference type="ChEBI" id="CHEBI:57783"/>
        <dbReference type="ChEBI" id="CHEBI:58349"/>
        <dbReference type="ChEBI" id="CHEBI:78475"/>
        <dbReference type="ChEBI" id="CHEBI:78477"/>
    </reaction>
    <physiologicalReaction direction="left-to-right" evidence="46">
        <dbReference type="Rhea" id="RHEA:41897"/>
    </physiologicalReaction>
</comment>
<dbReference type="PROSITE" id="PS00012">
    <property type="entry name" value="PHOSPHOPANTETHEINE"/>
    <property type="match status" value="3"/>
</dbReference>
<dbReference type="Pfam" id="PF00109">
    <property type="entry name" value="ketoacyl-synt"/>
    <property type="match status" value="3"/>
</dbReference>
<comment type="function">
    <text evidence="22">Fatty acid synthetase is a multifunctional enzyme that catalyzes the de novo biosynthesis of long-chain saturated fatty acids starting from acetyl-CoA and malonyl-CoA in the presence of NADPH. This multifunctional protein contains 7 catalytic activities and a site for the binding of the prosthetic group 4'-phosphopantetheine of the acyl carrier protein ([ACP]) domain.</text>
</comment>
<reference evidence="58" key="1">
    <citation type="journal article" date="2019" name="Int. J. Syst. Evol. Microbiol.">
        <title>The Global Catalogue of Microorganisms (GCM) 10K type strain sequencing project: providing services to taxonomists for standard genome sequencing and annotation.</title>
        <authorList>
            <consortium name="The Broad Institute Genomics Platform"/>
            <consortium name="The Broad Institute Genome Sequencing Center for Infectious Disease"/>
            <person name="Wu L."/>
            <person name="Ma J."/>
        </authorList>
    </citation>
    <scope>NUCLEOTIDE SEQUENCE [LARGE SCALE GENOMIC DNA]</scope>
    <source>
        <strain evidence="58">JCM 17342</strain>
    </source>
</reference>
<evidence type="ECO:0000256" key="16">
    <source>
        <dbReference type="ARBA" id="ARBA00023388"/>
    </source>
</evidence>
<dbReference type="Pfam" id="PF21089">
    <property type="entry name" value="PKS_DH_N"/>
    <property type="match status" value="2"/>
</dbReference>
<evidence type="ECO:0000256" key="51">
    <source>
        <dbReference type="ARBA" id="ARBA00049521"/>
    </source>
</evidence>
<keyword evidence="9" id="KW-0045">Antibiotic biosynthesis</keyword>
<comment type="catalytic activity">
    <reaction evidence="19">
        <text>(3R)-hydroxyoctadecanoyl-[ACP] = (2E)-octadecenoyl-[ACP] + H2O</text>
        <dbReference type="Rhea" id="RHEA:41924"/>
        <dbReference type="Rhea" id="RHEA-COMP:9654"/>
        <dbReference type="Rhea" id="RHEA-COMP:9655"/>
        <dbReference type="ChEBI" id="CHEBI:15377"/>
        <dbReference type="ChEBI" id="CHEBI:78488"/>
        <dbReference type="ChEBI" id="CHEBI:78489"/>
    </reaction>
    <physiologicalReaction direction="left-to-right" evidence="19">
        <dbReference type="Rhea" id="RHEA:41925"/>
    </physiologicalReaction>
</comment>
<evidence type="ECO:0000259" key="56">
    <source>
        <dbReference type="PROSITE" id="PS52019"/>
    </source>
</evidence>
<evidence type="ECO:0000256" key="44">
    <source>
        <dbReference type="ARBA" id="ARBA00049019"/>
    </source>
</evidence>
<evidence type="ECO:0000256" key="10">
    <source>
        <dbReference type="ARBA" id="ARBA00023239"/>
    </source>
</evidence>
<evidence type="ECO:0000256" key="12">
    <source>
        <dbReference type="ARBA" id="ARBA00023315"/>
    </source>
</evidence>
<dbReference type="Gene3D" id="3.10.129.110">
    <property type="entry name" value="Polyketide synthase dehydratase"/>
    <property type="match status" value="2"/>
</dbReference>
<dbReference type="PROSITE" id="PS00606">
    <property type="entry name" value="KS3_1"/>
    <property type="match status" value="3"/>
</dbReference>
<evidence type="ECO:0000256" key="19">
    <source>
        <dbReference type="ARBA" id="ARBA00023399"/>
    </source>
</evidence>
<keyword evidence="12" id="KW-0012">Acyltransferase</keyword>
<dbReference type="Pfam" id="PF16197">
    <property type="entry name" value="KAsynt_C_assoc"/>
    <property type="match status" value="3"/>
</dbReference>
<comment type="catalytic activity">
    <reaction evidence="15">
        <text>(3R)-hydroxyhexanoyl-[ACP] = (2E)-hexenoyl-[ACP] + H2O</text>
        <dbReference type="Rhea" id="RHEA:41828"/>
        <dbReference type="Rhea" id="RHEA-COMP:9630"/>
        <dbReference type="Rhea" id="RHEA-COMP:9631"/>
        <dbReference type="ChEBI" id="CHEBI:15377"/>
        <dbReference type="ChEBI" id="CHEBI:78457"/>
        <dbReference type="ChEBI" id="CHEBI:78458"/>
    </reaction>
    <physiologicalReaction direction="left-to-right" evidence="15">
        <dbReference type="Rhea" id="RHEA:41829"/>
    </physiologicalReaction>
</comment>
<comment type="catalytic activity">
    <reaction evidence="28">
        <text>(2E)-butenoyl-[ACP] + NADPH + H(+) = butanoyl-[ACP] + NADP(+)</text>
        <dbReference type="Rhea" id="RHEA:41812"/>
        <dbReference type="Rhea" id="RHEA-COMP:9627"/>
        <dbReference type="Rhea" id="RHEA-COMP:9628"/>
        <dbReference type="ChEBI" id="CHEBI:15378"/>
        <dbReference type="ChEBI" id="CHEBI:57783"/>
        <dbReference type="ChEBI" id="CHEBI:58349"/>
        <dbReference type="ChEBI" id="CHEBI:78453"/>
        <dbReference type="ChEBI" id="CHEBI:78454"/>
    </reaction>
    <physiologicalReaction direction="left-to-right" evidence="28">
        <dbReference type="Rhea" id="RHEA:41813"/>
    </physiologicalReaction>
</comment>
<dbReference type="InterPro" id="IPR049551">
    <property type="entry name" value="PKS_DH_C"/>
</dbReference>
<evidence type="ECO:0000256" key="33">
    <source>
        <dbReference type="ARBA" id="ARBA00047961"/>
    </source>
</evidence>
<dbReference type="InterPro" id="IPR014043">
    <property type="entry name" value="Acyl_transferase_dom"/>
</dbReference>
<feature type="active site" description="Proton donor; for dehydratase activity" evidence="53">
    <location>
        <position position="1043"/>
    </location>
</feature>
<dbReference type="Gene3D" id="6.10.140.1830">
    <property type="match status" value="1"/>
</dbReference>
<evidence type="ECO:0000256" key="50">
    <source>
        <dbReference type="ARBA" id="ARBA00049449"/>
    </source>
</evidence>
<evidence type="ECO:0000256" key="38">
    <source>
        <dbReference type="ARBA" id="ARBA00048506"/>
    </source>
</evidence>
<dbReference type="InterPro" id="IPR014030">
    <property type="entry name" value="Ketoacyl_synth_N"/>
</dbReference>
<dbReference type="NCBIfam" id="NF045894">
    <property type="entry name" value="PKS_plus_SDR"/>
    <property type="match status" value="1"/>
</dbReference>
<dbReference type="InterPro" id="IPR036291">
    <property type="entry name" value="NAD(P)-bd_dom_sf"/>
</dbReference>
<evidence type="ECO:0000256" key="21">
    <source>
        <dbReference type="ARBA" id="ARBA00023402"/>
    </source>
</evidence>
<comment type="catalytic activity">
    <reaction evidence="50">
        <text>butanoyl-[ACP] + malonyl-[ACP] + H(+) = 3-oxohexanoyl-[ACP] + holo-[ACP] + CO2</text>
        <dbReference type="Rhea" id="RHEA:41820"/>
        <dbReference type="Rhea" id="RHEA-COMP:9623"/>
        <dbReference type="Rhea" id="RHEA-COMP:9628"/>
        <dbReference type="Rhea" id="RHEA-COMP:9629"/>
        <dbReference type="Rhea" id="RHEA-COMP:9685"/>
        <dbReference type="ChEBI" id="CHEBI:15378"/>
        <dbReference type="ChEBI" id="CHEBI:16526"/>
        <dbReference type="ChEBI" id="CHEBI:64479"/>
        <dbReference type="ChEBI" id="CHEBI:78449"/>
        <dbReference type="ChEBI" id="CHEBI:78454"/>
        <dbReference type="ChEBI" id="CHEBI:78456"/>
    </reaction>
    <physiologicalReaction direction="left-to-right" evidence="50">
        <dbReference type="Rhea" id="RHEA:41821"/>
    </physiologicalReaction>
</comment>
<evidence type="ECO:0000256" key="53">
    <source>
        <dbReference type="PROSITE-ProRule" id="PRU01363"/>
    </source>
</evidence>
<feature type="domain" description="PKS/mFAS DH" evidence="56">
    <location>
        <begin position="868"/>
        <end position="1122"/>
    </location>
</feature>
<evidence type="ECO:0000256" key="2">
    <source>
        <dbReference type="ARBA" id="ARBA00004792"/>
    </source>
</evidence>
<dbReference type="Pfam" id="PF02801">
    <property type="entry name" value="Ketoacyl-synt_C"/>
    <property type="match status" value="3"/>
</dbReference>
<comment type="pathway">
    <text evidence="3">Lipid metabolism.</text>
</comment>
<feature type="domain" description="Ketosynthase family 3 (KS3)" evidence="55">
    <location>
        <begin position="3256"/>
        <end position="3662"/>
    </location>
</feature>
<comment type="catalytic activity">
    <reaction evidence="35">
        <text>(2E)-dodecenoyl-[ACP] + NADPH + H(+) = dodecanoyl-[ACP] + NADP(+)</text>
        <dbReference type="Rhea" id="RHEA:41880"/>
        <dbReference type="Rhea" id="RHEA-COMP:9643"/>
        <dbReference type="Rhea" id="RHEA-COMP:9644"/>
        <dbReference type="ChEBI" id="CHEBI:15378"/>
        <dbReference type="ChEBI" id="CHEBI:57783"/>
        <dbReference type="ChEBI" id="CHEBI:58349"/>
        <dbReference type="ChEBI" id="CHEBI:65264"/>
        <dbReference type="ChEBI" id="CHEBI:78472"/>
    </reaction>
    <physiologicalReaction direction="left-to-right" evidence="35">
        <dbReference type="Rhea" id="RHEA:41881"/>
    </physiologicalReaction>
</comment>
<evidence type="ECO:0000256" key="40">
    <source>
        <dbReference type="ARBA" id="ARBA00048650"/>
    </source>
</evidence>
<dbReference type="InterPro" id="IPR015083">
    <property type="entry name" value="NorB/c/GfsB-D-like_docking"/>
</dbReference>
<comment type="catalytic activity">
    <reaction evidence="42">
        <text>hexadecanoyl-[ACP] + H2O = hexadecanoate + holo-[ACP] + H(+)</text>
        <dbReference type="Rhea" id="RHEA:41932"/>
        <dbReference type="Rhea" id="RHEA-COMP:9652"/>
        <dbReference type="Rhea" id="RHEA-COMP:9685"/>
        <dbReference type="ChEBI" id="CHEBI:7896"/>
        <dbReference type="ChEBI" id="CHEBI:15377"/>
        <dbReference type="ChEBI" id="CHEBI:15378"/>
        <dbReference type="ChEBI" id="CHEBI:64479"/>
        <dbReference type="ChEBI" id="CHEBI:78483"/>
        <dbReference type="EC" id="3.1.2.14"/>
    </reaction>
    <physiologicalReaction direction="left-to-right" evidence="42">
        <dbReference type="Rhea" id="RHEA:41933"/>
    </physiologicalReaction>
</comment>
<dbReference type="Pfam" id="PF18369">
    <property type="entry name" value="PKS_DE"/>
    <property type="match status" value="1"/>
</dbReference>
<dbReference type="Pfam" id="PF08990">
    <property type="entry name" value="Docking"/>
    <property type="match status" value="1"/>
</dbReference>
<evidence type="ECO:0000256" key="17">
    <source>
        <dbReference type="ARBA" id="ARBA00023394"/>
    </source>
</evidence>
<evidence type="ECO:0000313" key="58">
    <source>
        <dbReference type="Proteomes" id="UP001501747"/>
    </source>
</evidence>
<dbReference type="PROSITE" id="PS01162">
    <property type="entry name" value="QOR_ZETA_CRYSTAL"/>
    <property type="match status" value="1"/>
</dbReference>
<evidence type="ECO:0000256" key="30">
    <source>
        <dbReference type="ARBA" id="ARBA00047810"/>
    </source>
</evidence>
<dbReference type="CDD" id="cd08956">
    <property type="entry name" value="KR_3_FAS_SDR_x"/>
    <property type="match status" value="2"/>
</dbReference>
<evidence type="ECO:0000256" key="43">
    <source>
        <dbReference type="ARBA" id="ARBA00048935"/>
    </source>
</evidence>
<feature type="domain" description="Ketosynthase family 3 (KS3)" evidence="55">
    <location>
        <begin position="28"/>
        <end position="452"/>
    </location>
</feature>
<evidence type="ECO:0000256" key="15">
    <source>
        <dbReference type="ARBA" id="ARBA00023373"/>
    </source>
</evidence>
<dbReference type="SUPFAM" id="SSF51735">
    <property type="entry name" value="NAD(P)-binding Rossmann-fold domains"/>
    <property type="match status" value="7"/>
</dbReference>
<feature type="domain" description="Carrier" evidence="54">
    <location>
        <begin position="1769"/>
        <end position="1844"/>
    </location>
</feature>
<evidence type="ECO:0000256" key="47">
    <source>
        <dbReference type="ARBA" id="ARBA00049263"/>
    </source>
</evidence>
<dbReference type="Pfam" id="PF22953">
    <property type="entry name" value="SpnB_Rossmann"/>
    <property type="match status" value="2"/>
</dbReference>
<comment type="catalytic activity">
    <reaction evidence="16">
        <text>(3R)-hydroxydecanoyl-[ACP] = (2E)-decenoyl-[ACP] + H2O</text>
        <dbReference type="Rhea" id="RHEA:41860"/>
        <dbReference type="Rhea" id="RHEA-COMP:9638"/>
        <dbReference type="Rhea" id="RHEA-COMP:9639"/>
        <dbReference type="ChEBI" id="CHEBI:15377"/>
        <dbReference type="ChEBI" id="CHEBI:78466"/>
        <dbReference type="ChEBI" id="CHEBI:78467"/>
    </reaction>
    <physiologicalReaction direction="left-to-right" evidence="16">
        <dbReference type="Rhea" id="RHEA:41861"/>
    </physiologicalReaction>
</comment>
<comment type="catalytic activity">
    <reaction evidence="33">
        <text>acetyl-[ACP] + malonyl-[ACP] + H(+) = 3-oxobutanoyl-[ACP] + holo-[ACP] + CO2</text>
        <dbReference type="Rhea" id="RHEA:41800"/>
        <dbReference type="Rhea" id="RHEA-COMP:9621"/>
        <dbReference type="Rhea" id="RHEA-COMP:9623"/>
        <dbReference type="Rhea" id="RHEA-COMP:9625"/>
        <dbReference type="Rhea" id="RHEA-COMP:9685"/>
        <dbReference type="ChEBI" id="CHEBI:15378"/>
        <dbReference type="ChEBI" id="CHEBI:16526"/>
        <dbReference type="ChEBI" id="CHEBI:64479"/>
        <dbReference type="ChEBI" id="CHEBI:78446"/>
        <dbReference type="ChEBI" id="CHEBI:78449"/>
        <dbReference type="ChEBI" id="CHEBI:78450"/>
    </reaction>
    <physiologicalReaction direction="left-to-right" evidence="33">
        <dbReference type="Rhea" id="RHEA:41801"/>
    </physiologicalReaction>
</comment>
<dbReference type="InterPro" id="IPR020841">
    <property type="entry name" value="PKS_Beta-ketoAc_synthase_dom"/>
</dbReference>
<evidence type="ECO:0000256" key="31">
    <source>
        <dbReference type="ARBA" id="ARBA00047897"/>
    </source>
</evidence>
<comment type="catalytic activity">
    <reaction evidence="45">
        <text>decanoyl-[ACP] + malonyl-[ACP] + H(+) = 3-oxododecanoyl-[ACP] + holo-[ACP] + CO2</text>
        <dbReference type="Rhea" id="RHEA:41868"/>
        <dbReference type="Rhea" id="RHEA-COMP:9623"/>
        <dbReference type="Rhea" id="RHEA-COMP:9640"/>
        <dbReference type="Rhea" id="RHEA-COMP:9641"/>
        <dbReference type="Rhea" id="RHEA-COMP:9685"/>
        <dbReference type="ChEBI" id="CHEBI:15378"/>
        <dbReference type="ChEBI" id="CHEBI:16526"/>
        <dbReference type="ChEBI" id="CHEBI:64479"/>
        <dbReference type="ChEBI" id="CHEBI:78449"/>
        <dbReference type="ChEBI" id="CHEBI:78468"/>
        <dbReference type="ChEBI" id="CHEBI:78469"/>
    </reaction>
    <physiologicalReaction direction="left-to-right" evidence="45">
        <dbReference type="Rhea" id="RHEA:41869"/>
    </physiologicalReaction>
</comment>
<evidence type="ECO:0000256" key="52">
    <source>
        <dbReference type="ARBA" id="ARBA00049533"/>
    </source>
</evidence>
<evidence type="ECO:0000256" key="32">
    <source>
        <dbReference type="ARBA" id="ARBA00047953"/>
    </source>
</evidence>
<comment type="cofactor">
    <cofactor evidence="1">
        <name>pantetheine 4'-phosphate</name>
        <dbReference type="ChEBI" id="CHEBI:47942"/>
    </cofactor>
</comment>
<dbReference type="CDD" id="cd08952">
    <property type="entry name" value="KR_1_SDR_x"/>
    <property type="match status" value="1"/>
</dbReference>
<evidence type="ECO:0000256" key="39">
    <source>
        <dbReference type="ARBA" id="ARBA00048571"/>
    </source>
</evidence>
<dbReference type="InterPro" id="IPR042104">
    <property type="entry name" value="PKS_dehydratase_sf"/>
</dbReference>
<dbReference type="EMBL" id="BAABAL010000018">
    <property type="protein sequence ID" value="GAA4022630.1"/>
    <property type="molecule type" value="Genomic_DNA"/>
</dbReference>
<protein>
    <submittedName>
        <fullName evidence="57">Uncharacterized protein</fullName>
    </submittedName>
</protein>
<evidence type="ECO:0000256" key="4">
    <source>
        <dbReference type="ARBA" id="ARBA00022450"/>
    </source>
</evidence>
<evidence type="ECO:0000256" key="34">
    <source>
        <dbReference type="ARBA" id="ARBA00048051"/>
    </source>
</evidence>
<dbReference type="Pfam" id="PF00975">
    <property type="entry name" value="Thioesterase"/>
    <property type="match status" value="1"/>
</dbReference>
<proteinExistence type="predicted"/>
<evidence type="ECO:0000256" key="7">
    <source>
        <dbReference type="ARBA" id="ARBA00022799"/>
    </source>
</evidence>
<dbReference type="InterPro" id="IPR014031">
    <property type="entry name" value="Ketoacyl_synth_C"/>
</dbReference>
<comment type="catalytic activity">
    <reaction evidence="34">
        <text>hexadecanoyl-[ACP] + malonyl-[ACP] + H(+) = 3-oxooctadecanoyl-[ACP] + holo-[ACP] + CO2</text>
        <dbReference type="Rhea" id="RHEA:41916"/>
        <dbReference type="Rhea" id="RHEA-COMP:9623"/>
        <dbReference type="Rhea" id="RHEA-COMP:9652"/>
        <dbReference type="Rhea" id="RHEA-COMP:9653"/>
        <dbReference type="Rhea" id="RHEA-COMP:9685"/>
        <dbReference type="ChEBI" id="CHEBI:15378"/>
        <dbReference type="ChEBI" id="CHEBI:16526"/>
        <dbReference type="ChEBI" id="CHEBI:64479"/>
        <dbReference type="ChEBI" id="CHEBI:78449"/>
        <dbReference type="ChEBI" id="CHEBI:78483"/>
        <dbReference type="ChEBI" id="CHEBI:78487"/>
    </reaction>
    <physiologicalReaction direction="left-to-right" evidence="34">
        <dbReference type="Rhea" id="RHEA:41917"/>
    </physiologicalReaction>
</comment>
<dbReference type="Proteomes" id="UP001501747">
    <property type="component" value="Unassembled WGS sequence"/>
</dbReference>
<evidence type="ECO:0000256" key="29">
    <source>
        <dbReference type="ARBA" id="ARBA00047578"/>
    </source>
</evidence>
<feature type="domain" description="Carrier" evidence="54">
    <location>
        <begin position="4648"/>
        <end position="4724"/>
    </location>
</feature>
<comment type="catalytic activity">
    <reaction evidence="40">
        <text>a 2,3-saturated acyl-[ACP] + NADP(+) = a (2E)-enoyl-[ACP] + NADPH + H(+)</text>
        <dbReference type="Rhea" id="RHEA:22564"/>
        <dbReference type="Rhea" id="RHEA-COMP:9925"/>
        <dbReference type="Rhea" id="RHEA-COMP:9926"/>
        <dbReference type="ChEBI" id="CHEBI:15378"/>
        <dbReference type="ChEBI" id="CHEBI:57783"/>
        <dbReference type="ChEBI" id="CHEBI:58349"/>
        <dbReference type="ChEBI" id="CHEBI:78784"/>
        <dbReference type="ChEBI" id="CHEBI:78785"/>
        <dbReference type="EC" id="1.3.1.39"/>
    </reaction>
    <physiologicalReaction direction="right-to-left" evidence="40">
        <dbReference type="Rhea" id="RHEA:22566"/>
    </physiologicalReaction>
</comment>
<evidence type="ECO:0000256" key="8">
    <source>
        <dbReference type="ARBA" id="ARBA00022898"/>
    </source>
</evidence>
<comment type="catalytic activity">
    <reaction evidence="31">
        <text>(2E)-hexenoyl-[ACP] + NADPH + H(+) = hexanoyl-[ACP] + NADP(+)</text>
        <dbReference type="Rhea" id="RHEA:41832"/>
        <dbReference type="Rhea" id="RHEA-COMP:9631"/>
        <dbReference type="Rhea" id="RHEA-COMP:9632"/>
        <dbReference type="ChEBI" id="CHEBI:15378"/>
        <dbReference type="ChEBI" id="CHEBI:57783"/>
        <dbReference type="ChEBI" id="CHEBI:58349"/>
        <dbReference type="ChEBI" id="CHEBI:78458"/>
        <dbReference type="ChEBI" id="CHEBI:78459"/>
    </reaction>
    <physiologicalReaction direction="left-to-right" evidence="31">
        <dbReference type="Rhea" id="RHEA:41833"/>
    </physiologicalReaction>
</comment>
<sequence length="4994" mass="525632">MSEEKLRDYLRRVTVDLHRTREELRRTREPIAVVAMSCRYPGGVGTPEQLWQLVAEGRDAISGFPADRGWDLDRLIDSNPDTPGTTYVAEGGFVDGVADFDPAFFGISPREALGMDPQQRLLLETAWEAVERAGIDPSTLRGSRTGVFAGVMYQDYRSRLRHEPEDVQGYLGAGSSGSIASGRIAYALGLRGPALTVDTACSSSLVALHLAAQALRRGECELALVGGAMIMSSPVAFVDFARQRGLAPDGRCKAFSDQADGTAWGEGVGMLLVERLSDAERLGHPVLAVLRGSAVNSDGASSGLTAPNGPAQQRVISDALADAALQPSDVDMVEGHGTGTALGDPIEAQALLATYGQDRAEPLWLGSLKSNIGHTQGAAGVGGVIKAIMALRNGVMPKSLHAGTPSSFVDWSSGSVSLLAEARPWPAGERPRRAAVSAFGFSGTNAHVIIEEAPTAVEERSLDSRVVPWVVSGMSPEAVASQVSRLANVLAHPVDVGYTLAARTSFPYRAVVLGDSPVEIVEAVRAPKIAVVFPGQGAQRVGMGRELAERFPVFSGALEEICASLDPHLDRPLLEVMWGDGSALDRTEYAQPALFAVGVALFRLVESLGVKPEFLIGHSVGEVTAAHVSGVLSLADACTFVAARGRLMQRLSTGGAMASIPASEAEVLAAGVTIAAVNGPRSVVISGEASEVEAACARWPGAKLLRVSHAFHSALMEPMLDSLRDVAAGLTFGEPRIPIVSNVDGKVLDLASPEHWVRHARSCVRFADGVSTLRELGATAFIELGPGGLSALVDGFPAMGRSEELSFARMLGSLYAHGSTVDWAAFFEGSGARLVDLPTYPFQRSRFWLDPGRDASDATALGLDPVDHPLLGAALANDAGVVLTGSLSVSAHAWLGQHSVGGTAILPGTAFLELALEAGRHVGYDRVAELTLQKPLALPESGSVRIQVAVDSEGAFTIGDHASGVLGTAPVEPVPFELWPPVDAESVAAEEVYDHFATHGFDYGPLFRGLRRVWVRGEEIFAEVELPETADVRGYNLHPALLDGALHAKGLVTLAGLDAGKAAQLPFSWRDVTVHGHGATALRVRITPTASGVSLAATDFAGQPVITVGELTFRARTAPVGSLLEVQWERVELPPAGVDAPVLRPADVQEALVEVHTALAEDRPLTVVVAPGGTGTDMAQAAVWGLVRSAQSEHPGRFVLVDADSPDLVLRAAALGEDEVSVREGVAYRPKLAPYSGPVGSSWRVDVTSRGTLDNLSFVDSPSRVLAEGEVRIDVRAAGLNFRDVLTALGAYPGESLLGSEAAGSIVELGPGVSGFALGDRVMGIVPASFGPSAVTDHRMLVKVPQGWDFTQAASMPLAFLTAYYGLVDLGGVQPGESVLVHSAAGGVGMAAVQLARHLGCTVYGTASPAKWPLVDLPASHLASSRDLGFAERFPQVDMVLNSLAGEFVDASFGLLRPGGRFVEMGKTDLRAPAENYFPFDLFEAAGPARIGDMLRTLVDLFERGALTLPPITTWDMRRAPDALRFMRDAKHIGKIVLTLPAPAEGTVLITGGTGALGMLVARHLVEHHGRRKLVLLSRSGGPVPSLGTASVRVVACDVGDREALAAVLAEIPDLTTVIHAAGVLDDGVITSLTPSRLAHVVRAKADAAWHLHELTSGLAEFVLFSSAAGVLGGPGQANYAAANASLDALARHRHALGLPAISLAWGLWESGMGSGVTGSDILPLSARQGLELFDAALTTDAAVLVPMRLNAGGLRRRSRSVKASRSVGDPLSLVRSHAASVLGHASPSAIGPDQAFSDAGFDSLTAVELRNRLTAATGVRLPATLVFDYPTPAALAAHLAQETATPEAVTVRSTEDDPVVIVGMSCRFPGSVRSPEAFWELLRSGGDGISEPPADRGWSVSAAGGFLDGAYDFDAAFFGISPREALAMDPQQRVFLELCWEAVERAGIDVASLRGSRTGVFVGTSGQDYTRLLMSSSAREELEGLIATGSTVSVVSGRVAYTMGLEGPAVTLDTACSSSLVALHLAARALRDDECSMALVGGVTIMSDPAVFTEFGRQGGIAPDGRCKAFSTEADGTGFAEGAGVVIIERLSDARRLGHSVLAVVRGSAMNSDGASNGLTAPNGPSQQRVIRAALSAAGLAPSDVDYVEAHGTGTALGDPIEAQAILATYGQDRPSPVLLGSVKSNIGHAQAAAGVAGVIKAVLALRHGELPRTLHVASPSSHVDWSSGSVELLTENRAWPSGTRRAGVSSFGISGTNAHVIIEEPPSSLEPVAVADDVPWLLSARTPTALASLARRLSTVDGVRRADAGLTLSRRAAFEHRAVVLDPAALDALAADGEHPALVRGIASSVGKVVFVFPGQGSQFPDMAKDLLERSPRFASLLQECDVALRPHVDWSLLDVLRSGTDLDRVDVVQPVLFSIMVSLAELWRDHGVRPDAVVGHSQGEIAAACVAGVLSLSEAARLVALRSRVYQSLNGSGAMAAITLPRAEVEARIARWNGRLDLAAVNDPASVTVSGEPDAVDELVAECEAEGIRAKRVPGVHVAGHSRQTERVREELLAALDDLRPSSGDLPFYSTVTGDVLDGAGLDAAYWYRNLRQPVLFADAVASLGRDGHDVFLESSPHPMLAASVQAVVPDAVTLSTLRRDDGARFPRALAEAFVRGLRVDWSAEFAGARVVELPTYPFEHVRYRPSGAVREVEESGFWEAVESSDPAAVAELLTADKSAIEAVLPALRTWRQARREQSIVDSWRYRVRWKPLERMDVPPGRWLVVAPDIDHPWIDALGDVVSVDSVGDASGYDGVLSLLALADDGLGSTIELISKVTVPLWIATCGGVSVGRSDEVVRPTQAQFWGLGRVFGLERAEVYGGLVDLPAEVGERAVARLLAALGGAEDQVAVRSTATFARRLVRAPLGSAKPSRSWDLRGTTLITGGTGALGQMITEWALSEGASRVVALSRTASPSQSRDRVSFVRCDVTDRDALAAVLAEIPDLTTVIHAAGATQPTLLSEVDAAVVEREMAAKVLGAEHLDSLVGDVDAFVLFSSNAGVWGGAGQAAYAAANAHLDALAQSRRARGLPATSVAWGAWAGGGMAAGEVAKRFLDRVGMRPMPANLALTALRQAVEHDDVTVSVADMDWKRFVPGYSASRRRPFLEEFASSEPVAPVIGRSRRDLLELVRAHAAAVLGLASGEDVQPDRAFREAGFDSVTAVDLRDRLSTALGTRLPATVVFDHPCPTALVDHLLGSVAEPEASPSATSEPIAIVAMSCRLPGGVRGPEDLWELLRQETDAMTSFPADRGWDLSSTSTPRVGGFLDDIAGFDAAFFGISPREALAMDPQQRLLLETAWECVERAGIDPTSLKGSRTGVFVGGSSQGYAGLMAEAAEGYLTTADAGSVMSGRIAYQFGLEGPALTVDTACSSSLVALHLAIKALRNGECSLAIAAGVALLLTPTVFSEFSKQGGLAADGRCKSFSDSADGTNFAEGVTVVMVERLSDARRNGHEVLAVIRGSAVNSDGASNGLSAPNGPSQQRVIAAALADAGLRPSDVSYVEAHGTGTRLGDPIEAQAILASYGRDRSEPLWLGSVKSTIGHTQAASGLAGVIKTVLAMRDGTLPATLHVTAPTSTVDWSAGDVRLVTESVPWSGRAGVSSFGVSGTNAHVIIEPVALASRAAAAPRAVPWVISARTEAGLQRQISRVTAAAEGLDPADVGFTLSTRAAMRHRAAIVGRDVMTGEVRSEPSLAIMFTGQGSQRLGMGLGLYSVHAVFAEAFDAVAAHLDQHLDRPLRDLLHSEDLHQTGYAQPAIFAVEVALFRLVESLGVRPSHLIGHSVGEVAAAHVSGVLSLADACELITARGRLMQALPAGGAMLAVQAGEDEVSGISVAAVNGPQAVVLSGSAPAIAEQERLWRERGRRTKRLAVSHAFHSSLMDPMLDDFAAVVSRLTFNAPLIPIVASGAVDTPEYWVRHVRETVRFHDGMVQLASSIFLELGPDNTLSAMGADGVLIPALHKDKPEDVAFAEALSSLFVHGVPVSLTGTFAGARRVPLPTYAFEHERFWPGSSLSVMLSPERDPWLAEHRVGDRLLFPATGFLDLAFQASNGARIAELTLETPLVLPENGEVELRVEGSEHSLVVSARGEQGWVRHATAALEPAVPPPPVDWTSWPPEGSSPLSLEGFYERLAAAGFHYGPMFRGLRAAWRRGEEIFAEVSVAGTGHQLHPALADSALHAMSLASSASDVAGLPFVWRGVSLYAPGVIDARVRLSFVDDSVSLLIADSGDRVVSTVDGLVLRPFRPARSDAMFSQEWVEVPGGREGALPPVRFVEDVYEALDLVRSWTGARLVVQTRGAVLADSPNLEAAPVWGLVRSAVAERPGQFSLLDIDCEPHEVPAHALTSAEPELALRDGRLLAPRLVRVPAEGEAKWDGEGSVLITGGGGKLGRVVARHLAEAHGVRHVVLLGRSTPPALDLGDTRVSTVACDVTDREALRAVLEAIPDLRGVIHAAAVLDDGASESLTPSRLAAVLAPKVDGARHLHELTSGRDLSAFVLFSSFAGIVGSAGQAAYAAANTFLDALAQHRHAAGLAATSLAWGMWDGDGGITDGLGEAERSRIARHGILGLSTVEALELFDAGCASTRPLSVPVKLATEAPLLHDEPADTLELVRKHIAEVLGYRGPVDPLAALAELGFDSLTGVELRNRLSRATGLKLPATTVFDHPTPEALAAHIERATAPAPEDDPIRAQYRHSHELGRVDEYVELLEGMSQFAPSFTRFVGEAPVRLATGPDSPKLVCVPSLVPPVGTQQFAGFAAAFRGRHEVWALHSPGYRAGEPLPVDVTALASHHAEALLRQFGSSPIVLLAHSSGGWTAHAVAAHLARVGRPAAGLVLIDSFAPGQELDRRFRKAMYGKQISGFDTMAVDGPQLTAMGGYLRIFRDWRPEQLSTPVLFAQATECMPEVDEDVAWRAEWPGVEPVGVPGNHFTVVTEHASRTAAVVSEWIRGL</sequence>
<dbReference type="Pfam" id="PF00698">
    <property type="entry name" value="Acyl_transf_1"/>
    <property type="match status" value="3"/>
</dbReference>
<comment type="catalytic activity">
    <reaction evidence="51">
        <text>(2E)-decenoyl-[ACP] + NADPH + H(+) = decanoyl-[ACP] + NADP(+)</text>
        <dbReference type="Rhea" id="RHEA:41864"/>
        <dbReference type="Rhea" id="RHEA-COMP:9639"/>
        <dbReference type="Rhea" id="RHEA-COMP:9640"/>
        <dbReference type="ChEBI" id="CHEBI:15378"/>
        <dbReference type="ChEBI" id="CHEBI:57783"/>
        <dbReference type="ChEBI" id="CHEBI:58349"/>
        <dbReference type="ChEBI" id="CHEBI:78467"/>
        <dbReference type="ChEBI" id="CHEBI:78468"/>
    </reaction>
    <physiologicalReaction direction="left-to-right" evidence="51">
        <dbReference type="Rhea" id="RHEA:41865"/>
    </physiologicalReaction>
</comment>
<dbReference type="InterPro" id="IPR057326">
    <property type="entry name" value="KR_dom"/>
</dbReference>
<dbReference type="SMART" id="SM00829">
    <property type="entry name" value="PKS_ER"/>
    <property type="match status" value="1"/>
</dbReference>
<dbReference type="InterPro" id="IPR001227">
    <property type="entry name" value="Ac_transferase_dom_sf"/>
</dbReference>
<evidence type="ECO:0000256" key="6">
    <source>
        <dbReference type="ARBA" id="ARBA00022679"/>
    </source>
</evidence>
<comment type="catalytic activity">
    <reaction evidence="27">
        <text>tetradecanoyl-[ACP] + malonyl-[ACP] + H(+) = 3-oxohexadecanoyl-[ACP] + holo-[ACP] + CO2</text>
        <dbReference type="Rhea" id="RHEA:41900"/>
        <dbReference type="Rhea" id="RHEA-COMP:9623"/>
        <dbReference type="Rhea" id="RHEA-COMP:9648"/>
        <dbReference type="Rhea" id="RHEA-COMP:9649"/>
        <dbReference type="Rhea" id="RHEA-COMP:9685"/>
        <dbReference type="ChEBI" id="CHEBI:15378"/>
        <dbReference type="ChEBI" id="CHEBI:16526"/>
        <dbReference type="ChEBI" id="CHEBI:64479"/>
        <dbReference type="ChEBI" id="CHEBI:78449"/>
        <dbReference type="ChEBI" id="CHEBI:78477"/>
        <dbReference type="ChEBI" id="CHEBI:78478"/>
    </reaction>
    <physiologicalReaction direction="left-to-right" evidence="27">
        <dbReference type="Rhea" id="RHEA:41901"/>
    </physiologicalReaction>
</comment>
<keyword evidence="4" id="KW-0596">Phosphopantetheine</keyword>
<dbReference type="PROSITE" id="PS50075">
    <property type="entry name" value="CARRIER"/>
    <property type="match status" value="3"/>
</dbReference>
<dbReference type="InterPro" id="IPR020843">
    <property type="entry name" value="ER"/>
</dbReference>
<dbReference type="PANTHER" id="PTHR43775:SF51">
    <property type="entry name" value="INACTIVE PHENOLPHTHIOCEROL SYNTHESIS POLYKETIDE SYNTHASE TYPE I PKS1-RELATED"/>
    <property type="match status" value="1"/>
</dbReference>
<accession>A0ABP7T8T1</accession>
<evidence type="ECO:0000256" key="37">
    <source>
        <dbReference type="ARBA" id="ARBA00048420"/>
    </source>
</evidence>
<evidence type="ECO:0000259" key="55">
    <source>
        <dbReference type="PROSITE" id="PS52004"/>
    </source>
</evidence>
<dbReference type="CDD" id="cd00833">
    <property type="entry name" value="PKS"/>
    <property type="match status" value="3"/>
</dbReference>
<comment type="catalytic activity">
    <reaction evidence="30">
        <text>(2E)-hexadecenoyl-[ACP] + NADPH + H(+) = hexadecanoyl-[ACP] + NADP(+)</text>
        <dbReference type="Rhea" id="RHEA:41912"/>
        <dbReference type="Rhea" id="RHEA-COMP:9651"/>
        <dbReference type="Rhea" id="RHEA-COMP:9652"/>
        <dbReference type="ChEBI" id="CHEBI:15378"/>
        <dbReference type="ChEBI" id="CHEBI:57783"/>
        <dbReference type="ChEBI" id="CHEBI:58349"/>
        <dbReference type="ChEBI" id="CHEBI:78481"/>
        <dbReference type="ChEBI" id="CHEBI:78483"/>
    </reaction>
    <physiologicalReaction direction="left-to-right" evidence="30">
        <dbReference type="Rhea" id="RHEA:41913"/>
    </physiologicalReaction>
</comment>
<comment type="catalytic activity">
    <reaction evidence="32">
        <text>3-oxobutanoyl-[ACP] + NADPH + H(+) = (3R)-hydroxybutanoyl-[ACP] + NADP(+)</text>
        <dbReference type="Rhea" id="RHEA:41804"/>
        <dbReference type="Rhea" id="RHEA-COMP:9625"/>
        <dbReference type="Rhea" id="RHEA-COMP:9626"/>
        <dbReference type="ChEBI" id="CHEBI:15378"/>
        <dbReference type="ChEBI" id="CHEBI:57783"/>
        <dbReference type="ChEBI" id="CHEBI:58349"/>
        <dbReference type="ChEBI" id="CHEBI:78450"/>
        <dbReference type="ChEBI" id="CHEBI:78451"/>
    </reaction>
    <physiologicalReaction direction="left-to-right" evidence="32">
        <dbReference type="Rhea" id="RHEA:41805"/>
    </physiologicalReaction>
</comment>
<comment type="catalytic activity">
    <reaction evidence="52">
        <text>octanoyl-[ACP] + malonyl-[ACP] + H(+) = 3-oxodecanoyl-[ACP] + holo-[ACP] + CO2</text>
        <dbReference type="Rhea" id="RHEA:41852"/>
        <dbReference type="Rhea" id="RHEA-COMP:9623"/>
        <dbReference type="Rhea" id="RHEA-COMP:9636"/>
        <dbReference type="Rhea" id="RHEA-COMP:9637"/>
        <dbReference type="Rhea" id="RHEA-COMP:9685"/>
        <dbReference type="ChEBI" id="CHEBI:15378"/>
        <dbReference type="ChEBI" id="CHEBI:16526"/>
        <dbReference type="ChEBI" id="CHEBI:64479"/>
        <dbReference type="ChEBI" id="CHEBI:78449"/>
        <dbReference type="ChEBI" id="CHEBI:78463"/>
        <dbReference type="ChEBI" id="CHEBI:78464"/>
    </reaction>
    <physiologicalReaction direction="left-to-right" evidence="52">
        <dbReference type="Rhea" id="RHEA:41853"/>
    </physiologicalReaction>
</comment>
<keyword evidence="7" id="KW-0702">S-nitrosylation</keyword>
<feature type="active site" description="Proton acceptor; for dehydratase activity" evidence="53">
    <location>
        <position position="4074"/>
    </location>
</feature>
<dbReference type="SMART" id="SM00825">
    <property type="entry name" value="PKS_KS"/>
    <property type="match status" value="3"/>
</dbReference>
<dbReference type="SMART" id="SM00822">
    <property type="entry name" value="PKS_KR"/>
    <property type="match status" value="3"/>
</dbReference>
<evidence type="ECO:0000256" key="3">
    <source>
        <dbReference type="ARBA" id="ARBA00005189"/>
    </source>
</evidence>
<dbReference type="Gene3D" id="3.40.50.720">
    <property type="entry name" value="NAD(P)-binding Rossmann-like Domain"/>
    <property type="match status" value="3"/>
</dbReference>
<evidence type="ECO:0000256" key="27">
    <source>
        <dbReference type="ARBA" id="ARBA00047451"/>
    </source>
</evidence>
<evidence type="ECO:0000256" key="41">
    <source>
        <dbReference type="ARBA" id="ARBA00048691"/>
    </source>
</evidence>
<dbReference type="Gene3D" id="3.40.50.1820">
    <property type="entry name" value="alpha/beta hydrolase"/>
    <property type="match status" value="1"/>
</dbReference>
<dbReference type="PANTHER" id="PTHR43775">
    <property type="entry name" value="FATTY ACID SYNTHASE"/>
    <property type="match status" value="1"/>
</dbReference>
<dbReference type="Pfam" id="PF08659">
    <property type="entry name" value="KR"/>
    <property type="match status" value="3"/>
</dbReference>
<dbReference type="InterPro" id="IPR016035">
    <property type="entry name" value="Acyl_Trfase/lysoPLipase"/>
</dbReference>
<dbReference type="Gene3D" id="3.40.366.10">
    <property type="entry name" value="Malonyl-Coenzyme A Acyl Carrier Protein, domain 2"/>
    <property type="match status" value="3"/>
</dbReference>
<comment type="catalytic activity">
    <reaction evidence="23">
        <text>3-oxooctadecanoyl-[ACP] + NADPH + H(+) = (3R)-hydroxyoctadecanoyl-[ACP] + NADP(+)</text>
        <dbReference type="Rhea" id="RHEA:41920"/>
        <dbReference type="Rhea" id="RHEA-COMP:9653"/>
        <dbReference type="Rhea" id="RHEA-COMP:9654"/>
        <dbReference type="ChEBI" id="CHEBI:15378"/>
        <dbReference type="ChEBI" id="CHEBI:57783"/>
        <dbReference type="ChEBI" id="CHEBI:58349"/>
        <dbReference type="ChEBI" id="CHEBI:78487"/>
        <dbReference type="ChEBI" id="CHEBI:78488"/>
    </reaction>
    <physiologicalReaction direction="left-to-right" evidence="23">
        <dbReference type="Rhea" id="RHEA:41921"/>
    </physiologicalReaction>
</comment>
<organism evidence="57 58">
    <name type="scientific">Allokutzneria multivorans</name>
    <dbReference type="NCBI Taxonomy" id="1142134"/>
    <lineage>
        <taxon>Bacteria</taxon>
        <taxon>Bacillati</taxon>
        <taxon>Actinomycetota</taxon>
        <taxon>Actinomycetes</taxon>
        <taxon>Pseudonocardiales</taxon>
        <taxon>Pseudonocardiaceae</taxon>
        <taxon>Allokutzneria</taxon>
    </lineage>
</organism>
<evidence type="ECO:0000256" key="48">
    <source>
        <dbReference type="ARBA" id="ARBA00049414"/>
    </source>
</evidence>
<evidence type="ECO:0000256" key="11">
    <source>
        <dbReference type="ARBA" id="ARBA00023268"/>
    </source>
</evidence>
<comment type="caution">
    <text evidence="57">The sequence shown here is derived from an EMBL/GenBank/DDBJ whole genome shotgun (WGS) entry which is preliminary data.</text>
</comment>
<dbReference type="InterPro" id="IPR050091">
    <property type="entry name" value="PKS_NRPS_Biosynth_Enz"/>
</dbReference>
<dbReference type="CDD" id="cd05195">
    <property type="entry name" value="enoyl_red"/>
    <property type="match status" value="1"/>
</dbReference>
<dbReference type="Pfam" id="PF14765">
    <property type="entry name" value="PS-DH"/>
    <property type="match status" value="2"/>
</dbReference>
<dbReference type="SMART" id="SM00824">
    <property type="entry name" value="PKS_TE"/>
    <property type="match status" value="1"/>
</dbReference>
<evidence type="ECO:0000256" key="1">
    <source>
        <dbReference type="ARBA" id="ARBA00001957"/>
    </source>
</evidence>
<keyword evidence="5" id="KW-0597">Phosphoprotein</keyword>
<dbReference type="SUPFAM" id="SSF55048">
    <property type="entry name" value="Probable ACP-binding domain of malonyl-CoA ACP transacylase"/>
    <property type="match status" value="3"/>
</dbReference>
<comment type="catalytic activity">
    <reaction evidence="47">
        <text>3-oxododecanoyl-[ACP] + NADPH + H(+) = (3R)-hydroxydodecanoyl-[ACP] + NADP(+)</text>
        <dbReference type="Rhea" id="RHEA:41872"/>
        <dbReference type="Rhea" id="RHEA-COMP:9641"/>
        <dbReference type="Rhea" id="RHEA-COMP:9642"/>
        <dbReference type="ChEBI" id="CHEBI:15378"/>
        <dbReference type="ChEBI" id="CHEBI:57783"/>
        <dbReference type="ChEBI" id="CHEBI:58349"/>
        <dbReference type="ChEBI" id="CHEBI:78469"/>
        <dbReference type="ChEBI" id="CHEBI:78470"/>
    </reaction>
    <physiologicalReaction direction="left-to-right" evidence="47">
        <dbReference type="Rhea" id="RHEA:41873"/>
    </physiologicalReaction>
</comment>
<keyword evidence="8" id="KW-0663">Pyridoxal phosphate</keyword>
<feature type="active site" description="Proton donor; for dehydratase activity" evidence="53">
    <location>
        <position position="4220"/>
    </location>
</feature>
<dbReference type="Gene3D" id="3.30.70.3290">
    <property type="match status" value="3"/>
</dbReference>
<gene>
    <name evidence="57" type="ORF">GCM10022247_53610</name>
</gene>
<dbReference type="SUPFAM" id="SSF53901">
    <property type="entry name" value="Thiolase-like"/>
    <property type="match status" value="3"/>
</dbReference>
<dbReference type="SUPFAM" id="SSF50129">
    <property type="entry name" value="GroES-like"/>
    <property type="match status" value="1"/>
</dbReference>
<evidence type="ECO:0000256" key="20">
    <source>
        <dbReference type="ARBA" id="ARBA00023401"/>
    </source>
</evidence>
<evidence type="ECO:0000256" key="23">
    <source>
        <dbReference type="ARBA" id="ARBA00047300"/>
    </source>
</evidence>
<dbReference type="SUPFAM" id="SSF47336">
    <property type="entry name" value="ACP-like"/>
    <property type="match status" value="2"/>
</dbReference>
<comment type="catalytic activity">
    <reaction evidence="14">
        <text>(3R)-hydroxydodecanoyl-[ACP] = (2E)-dodecenoyl-[ACP] + H2O</text>
        <dbReference type="Rhea" id="RHEA:41876"/>
        <dbReference type="Rhea" id="RHEA-COMP:9642"/>
        <dbReference type="Rhea" id="RHEA-COMP:9643"/>
        <dbReference type="ChEBI" id="CHEBI:15377"/>
        <dbReference type="ChEBI" id="CHEBI:78470"/>
        <dbReference type="ChEBI" id="CHEBI:78472"/>
    </reaction>
    <physiologicalReaction direction="left-to-right" evidence="14">
        <dbReference type="Rhea" id="RHEA:41877"/>
    </physiologicalReaction>
</comment>
<comment type="catalytic activity">
    <reaction evidence="29">
        <text>dodecanoyl-[ACP] + malonyl-[ACP] + H(+) = 3-oxotetradecanoyl-[ACP] + holo-[ACP] + CO2</text>
        <dbReference type="Rhea" id="RHEA:41884"/>
        <dbReference type="Rhea" id="RHEA-COMP:9623"/>
        <dbReference type="Rhea" id="RHEA-COMP:9644"/>
        <dbReference type="Rhea" id="RHEA-COMP:9645"/>
        <dbReference type="Rhea" id="RHEA-COMP:9685"/>
        <dbReference type="ChEBI" id="CHEBI:15378"/>
        <dbReference type="ChEBI" id="CHEBI:16526"/>
        <dbReference type="ChEBI" id="CHEBI:64479"/>
        <dbReference type="ChEBI" id="CHEBI:65264"/>
        <dbReference type="ChEBI" id="CHEBI:78449"/>
        <dbReference type="ChEBI" id="CHEBI:78473"/>
    </reaction>
    <physiologicalReaction direction="left-to-right" evidence="29">
        <dbReference type="Rhea" id="RHEA:41885"/>
    </physiologicalReaction>
</comment>
<dbReference type="InterPro" id="IPR036736">
    <property type="entry name" value="ACP-like_sf"/>
</dbReference>
<feature type="domain" description="Ketosynthase family 3 (KS3)" evidence="55">
    <location>
        <begin position="1857"/>
        <end position="2266"/>
    </location>
</feature>
<dbReference type="Pfam" id="PF00550">
    <property type="entry name" value="PP-binding"/>
    <property type="match status" value="3"/>
</dbReference>
<dbReference type="InterPro" id="IPR001031">
    <property type="entry name" value="Thioesterase"/>
</dbReference>
<evidence type="ECO:0000256" key="49">
    <source>
        <dbReference type="ARBA" id="ARBA00049422"/>
    </source>
</evidence>
<feature type="domain" description="PKS/mFAS DH" evidence="56">
    <location>
        <begin position="4043"/>
        <end position="4295"/>
    </location>
</feature>
<comment type="catalytic activity">
    <reaction evidence="18">
        <text>(3R)-hydroxytetradecanoyl-[ACP] = (2E)-tetradecenoyl-[ACP] + H2O</text>
        <dbReference type="Rhea" id="RHEA:41892"/>
        <dbReference type="Rhea" id="RHEA-COMP:9646"/>
        <dbReference type="Rhea" id="RHEA-COMP:9647"/>
        <dbReference type="ChEBI" id="CHEBI:15377"/>
        <dbReference type="ChEBI" id="CHEBI:78474"/>
        <dbReference type="ChEBI" id="CHEBI:78475"/>
    </reaction>
    <physiologicalReaction direction="left-to-right" evidence="18">
        <dbReference type="Rhea" id="RHEA:41893"/>
    </physiologicalReaction>
</comment>
<evidence type="ECO:0000256" key="22">
    <source>
        <dbReference type="ARBA" id="ARBA00023442"/>
    </source>
</evidence>
<comment type="catalytic activity">
    <reaction evidence="37">
        <text>(2E)-octenoyl-[ACP] + NADPH + H(+) = octanoyl-[ACP] + NADP(+)</text>
        <dbReference type="Rhea" id="RHEA:41848"/>
        <dbReference type="Rhea" id="RHEA-COMP:9635"/>
        <dbReference type="Rhea" id="RHEA-COMP:9636"/>
        <dbReference type="ChEBI" id="CHEBI:15378"/>
        <dbReference type="ChEBI" id="CHEBI:57783"/>
        <dbReference type="ChEBI" id="CHEBI:58349"/>
        <dbReference type="ChEBI" id="CHEBI:78462"/>
        <dbReference type="ChEBI" id="CHEBI:78463"/>
    </reaction>
    <physiologicalReaction direction="left-to-right" evidence="37">
        <dbReference type="Rhea" id="RHEA:41849"/>
    </physiologicalReaction>
</comment>
<evidence type="ECO:0000256" key="9">
    <source>
        <dbReference type="ARBA" id="ARBA00023194"/>
    </source>
</evidence>
<dbReference type="SMART" id="SM00823">
    <property type="entry name" value="PKS_PP"/>
    <property type="match status" value="3"/>
</dbReference>
<keyword evidence="6" id="KW-0808">Transferase</keyword>
<dbReference type="InterPro" id="IPR011032">
    <property type="entry name" value="GroES-like_sf"/>
</dbReference>
<evidence type="ECO:0000256" key="46">
    <source>
        <dbReference type="ARBA" id="ARBA00049171"/>
    </source>
</evidence>
<comment type="catalytic activity">
    <reaction evidence="36">
        <text>tetradecanoyl-[ACP] + H2O = tetradecanoate + holo-[ACP] + H(+)</text>
        <dbReference type="Rhea" id="RHEA:30123"/>
        <dbReference type="Rhea" id="RHEA-COMP:9648"/>
        <dbReference type="Rhea" id="RHEA-COMP:9685"/>
        <dbReference type="ChEBI" id="CHEBI:15377"/>
        <dbReference type="ChEBI" id="CHEBI:15378"/>
        <dbReference type="ChEBI" id="CHEBI:30807"/>
        <dbReference type="ChEBI" id="CHEBI:64479"/>
        <dbReference type="ChEBI" id="CHEBI:78477"/>
        <dbReference type="EC" id="3.1.2.14"/>
    </reaction>
    <physiologicalReaction direction="left-to-right" evidence="36">
        <dbReference type="Rhea" id="RHEA:30124"/>
    </physiologicalReaction>
</comment>
<comment type="catalytic activity">
    <reaction evidence="17">
        <text>a (3R)-hydroxyacyl-[ACP] = a (2E)-enoyl-[ACP] + H2O</text>
        <dbReference type="Rhea" id="RHEA:13097"/>
        <dbReference type="Rhea" id="RHEA-COMP:9925"/>
        <dbReference type="Rhea" id="RHEA-COMP:9945"/>
        <dbReference type="ChEBI" id="CHEBI:15377"/>
        <dbReference type="ChEBI" id="CHEBI:78784"/>
        <dbReference type="ChEBI" id="CHEBI:78827"/>
        <dbReference type="EC" id="4.2.1.59"/>
    </reaction>
    <physiologicalReaction direction="left-to-right" evidence="17">
        <dbReference type="Rhea" id="RHEA:13098"/>
    </physiologicalReaction>
</comment>
<evidence type="ECO:0000256" key="26">
    <source>
        <dbReference type="ARBA" id="ARBA00047440"/>
    </source>
</evidence>
<dbReference type="Pfam" id="PF13602">
    <property type="entry name" value="ADH_zinc_N_2"/>
    <property type="match status" value="1"/>
</dbReference>
<comment type="catalytic activity">
    <reaction evidence="25">
        <text>a (3R)-hydroxyacyl-[ACP] + NADP(+) = a 3-oxoacyl-[ACP] + NADPH + H(+)</text>
        <dbReference type="Rhea" id="RHEA:17397"/>
        <dbReference type="Rhea" id="RHEA-COMP:9916"/>
        <dbReference type="Rhea" id="RHEA-COMP:9945"/>
        <dbReference type="ChEBI" id="CHEBI:15378"/>
        <dbReference type="ChEBI" id="CHEBI:57783"/>
        <dbReference type="ChEBI" id="CHEBI:58349"/>
        <dbReference type="ChEBI" id="CHEBI:78776"/>
        <dbReference type="ChEBI" id="CHEBI:78827"/>
        <dbReference type="EC" id="1.1.1.100"/>
    </reaction>
    <physiologicalReaction direction="right-to-left" evidence="25">
        <dbReference type="Rhea" id="RHEA:17399"/>
    </physiologicalReaction>
</comment>